<sequence length="169" mass="18626">MTGSEVAHVDRVQKCEFELLFLPWGQSGVDTSDLGNGENNSPLECASLSCWVLRLGEDMVLSMVAEESELVGTKVEHSKWVSTMMNSFCKMVGFPIVKHEAQCVALFRLLEQECLEIANDGSNQRPIKAGQKGLRELRGLISTVNYDGTYSRSRGSSTGLRAMGNYKCP</sequence>
<dbReference type="AlphaFoldDB" id="A0A7N2RCE5"/>
<name>A0A7N2RCE5_QUELO</name>
<dbReference type="InParanoid" id="A0A7N2RCE5"/>
<protein>
    <submittedName>
        <fullName evidence="1">Uncharacterized protein</fullName>
    </submittedName>
</protein>
<accession>A0A7N2RCE5</accession>
<evidence type="ECO:0000313" key="2">
    <source>
        <dbReference type="Proteomes" id="UP000594261"/>
    </source>
</evidence>
<evidence type="ECO:0000313" key="1">
    <source>
        <dbReference type="EnsemblPlants" id="QL10p045906:mrna:CDS:2"/>
    </source>
</evidence>
<dbReference type="Gramene" id="QL10p045906:mrna">
    <property type="protein sequence ID" value="QL10p045906:mrna:CDS:2"/>
    <property type="gene ID" value="QL10p045906"/>
</dbReference>
<proteinExistence type="predicted"/>
<reference evidence="1 2" key="1">
    <citation type="journal article" date="2016" name="G3 (Bethesda)">
        <title>First Draft Assembly and Annotation of the Genome of a California Endemic Oak Quercus lobata Nee (Fagaceae).</title>
        <authorList>
            <person name="Sork V.L."/>
            <person name="Fitz-Gibbon S.T."/>
            <person name="Puiu D."/>
            <person name="Crepeau M."/>
            <person name="Gugger P.F."/>
            <person name="Sherman R."/>
            <person name="Stevens K."/>
            <person name="Langley C.H."/>
            <person name="Pellegrini M."/>
            <person name="Salzberg S.L."/>
        </authorList>
    </citation>
    <scope>NUCLEOTIDE SEQUENCE [LARGE SCALE GENOMIC DNA]</scope>
    <source>
        <strain evidence="1 2">cv. SW786</strain>
    </source>
</reference>
<dbReference type="EMBL" id="LRBV02000010">
    <property type="status" value="NOT_ANNOTATED_CDS"/>
    <property type="molecule type" value="Genomic_DNA"/>
</dbReference>
<dbReference type="Proteomes" id="UP000594261">
    <property type="component" value="Chromosome 10"/>
</dbReference>
<keyword evidence="2" id="KW-1185">Reference proteome</keyword>
<dbReference type="EnsemblPlants" id="QL10p045906:mrna">
    <property type="protein sequence ID" value="QL10p045906:mrna:CDS:2"/>
    <property type="gene ID" value="QL10p045906"/>
</dbReference>
<organism evidence="1 2">
    <name type="scientific">Quercus lobata</name>
    <name type="common">Valley oak</name>
    <dbReference type="NCBI Taxonomy" id="97700"/>
    <lineage>
        <taxon>Eukaryota</taxon>
        <taxon>Viridiplantae</taxon>
        <taxon>Streptophyta</taxon>
        <taxon>Embryophyta</taxon>
        <taxon>Tracheophyta</taxon>
        <taxon>Spermatophyta</taxon>
        <taxon>Magnoliopsida</taxon>
        <taxon>eudicotyledons</taxon>
        <taxon>Gunneridae</taxon>
        <taxon>Pentapetalae</taxon>
        <taxon>rosids</taxon>
        <taxon>fabids</taxon>
        <taxon>Fagales</taxon>
        <taxon>Fagaceae</taxon>
        <taxon>Quercus</taxon>
    </lineage>
</organism>
<reference evidence="1" key="2">
    <citation type="submission" date="2021-01" db="UniProtKB">
        <authorList>
            <consortium name="EnsemblPlants"/>
        </authorList>
    </citation>
    <scope>IDENTIFICATION</scope>
</reference>